<keyword evidence="4" id="KW-0288">FMN</keyword>
<evidence type="ECO:0000259" key="7">
    <source>
        <dbReference type="Pfam" id="PF00724"/>
    </source>
</evidence>
<keyword evidence="5" id="KW-0521">NADP</keyword>
<keyword evidence="6" id="KW-0560">Oxidoreductase</keyword>
<evidence type="ECO:0000313" key="9">
    <source>
        <dbReference type="Proteomes" id="UP001153076"/>
    </source>
</evidence>
<accession>A0A9Q1QSE3</accession>
<evidence type="ECO:0000256" key="2">
    <source>
        <dbReference type="ARBA" id="ARBA00005979"/>
    </source>
</evidence>
<evidence type="ECO:0000256" key="6">
    <source>
        <dbReference type="ARBA" id="ARBA00023002"/>
    </source>
</evidence>
<dbReference type="GO" id="GO:0009695">
    <property type="term" value="P:jasmonic acid biosynthetic process"/>
    <property type="evidence" value="ECO:0007669"/>
    <property type="project" value="TreeGrafter"/>
</dbReference>
<dbReference type="InterPro" id="IPR001155">
    <property type="entry name" value="OxRdtase_FMN_N"/>
</dbReference>
<dbReference type="EMBL" id="JAKOGI010000007">
    <property type="protein sequence ID" value="KAJ8451891.1"/>
    <property type="molecule type" value="Genomic_DNA"/>
</dbReference>
<evidence type="ECO:0000256" key="5">
    <source>
        <dbReference type="ARBA" id="ARBA00022857"/>
    </source>
</evidence>
<protein>
    <recommendedName>
        <fullName evidence="7">NADH:flavin oxidoreductase/NADH oxidase N-terminal domain-containing protein</fullName>
    </recommendedName>
</protein>
<name>A0A9Q1QSE3_9CARY</name>
<feature type="domain" description="NADH:flavin oxidoreductase/NADH oxidase N-terminal" evidence="7">
    <location>
        <begin position="366"/>
        <end position="701"/>
    </location>
</feature>
<reference evidence="8" key="1">
    <citation type="submission" date="2022-04" db="EMBL/GenBank/DDBJ databases">
        <title>Carnegiea gigantea Genome sequencing and assembly v2.</title>
        <authorList>
            <person name="Copetti D."/>
            <person name="Sanderson M.J."/>
            <person name="Burquez A."/>
            <person name="Wojciechowski M.F."/>
        </authorList>
    </citation>
    <scope>NUCLEOTIDE SEQUENCE</scope>
    <source>
        <strain evidence="8">SGP5-SGP5p</strain>
        <tissue evidence="8">Aerial part</tissue>
    </source>
</reference>
<dbReference type="Proteomes" id="UP001153076">
    <property type="component" value="Unassembled WGS sequence"/>
</dbReference>
<comment type="cofactor">
    <cofactor evidence="1">
        <name>FMN</name>
        <dbReference type="ChEBI" id="CHEBI:58210"/>
    </cofactor>
</comment>
<keyword evidence="9" id="KW-1185">Reference proteome</keyword>
<comment type="caution">
    <text evidence="8">The sequence shown here is derived from an EMBL/GenBank/DDBJ whole genome shotgun (WGS) entry which is preliminary data.</text>
</comment>
<evidence type="ECO:0000256" key="1">
    <source>
        <dbReference type="ARBA" id="ARBA00001917"/>
    </source>
</evidence>
<dbReference type="Gene3D" id="3.20.20.70">
    <property type="entry name" value="Aldolase class I"/>
    <property type="match status" value="3"/>
</dbReference>
<evidence type="ECO:0000256" key="4">
    <source>
        <dbReference type="ARBA" id="ARBA00022643"/>
    </source>
</evidence>
<dbReference type="GO" id="GO:0031408">
    <property type="term" value="P:oxylipin biosynthetic process"/>
    <property type="evidence" value="ECO:0007669"/>
    <property type="project" value="TreeGrafter"/>
</dbReference>
<dbReference type="CDD" id="cd02933">
    <property type="entry name" value="OYE_like_FMN"/>
    <property type="match status" value="1"/>
</dbReference>
<dbReference type="FunFam" id="3.20.20.70:FF:000073">
    <property type="entry name" value="12-oxophytodienoate reductase 3"/>
    <property type="match status" value="1"/>
</dbReference>
<sequence>MVKYYSQRATHGGLLICEGTLISPTALGYPHCPGIYREEQVEGWKKVTDAIHSKKAFIFCQLWHVGRVSHRVYQPGCGAPLSSTNKPMSSRWKVLLPNGSVDDYSTPRALATLEILELVEQYRQAAINAVRAGFDGVEILEAVTRAIGIERVGVKISPTLYHQDAHDSNPLALGLAVVDRLNQMQDELGLKLTHLQIQAGTPNHGIDESEAETLRKLRKAYQGTFMISGGFNRELGMNAIAEGDADLIAYGQLFISNPDLVNRFKLGAPLNEYDFATFCTHDPVYYSQRATHGDFLISEGTFISPSFVIFNPDLVHQFKLGAPWNQYDVATLYTHDHVKTNGDAQGRKRRQQRKAELLSQYKMGTIVEMRLSHRVVMAPLTRCRALGGIPNQALVHYYSQRATNGGLIISEATFISPTAIGYPHCPGIYLKEQVEAWKKVTAAVHAKGAYIFCQLWHVGRASHYVYQPGGSAPISSTSKPITSRWKLLLPDGSLGDYSTPQACATSEIPELVEQYRQAAISAIRAGFDGVELHAAFGFLIDQFLKDGVNDRIDEYGGSLENRCRFLILILHAVVEAIGIERVGVKISPTMYHQDAHDSDPLALGLEVVQKLNQLQEQVGLKLSHLQIQGGTLEHGIGDREAQLLKQLRKAYQGTFMISGGFNKEMGMKAIAEGDADLIAHGRLFISNPDLVHRFKVGAPLNKYDAATFYTHDPTVGYTDYPFLDENSEP</sequence>
<dbReference type="OrthoDB" id="1663137at2759"/>
<dbReference type="GO" id="GO:0010181">
    <property type="term" value="F:FMN binding"/>
    <property type="evidence" value="ECO:0007669"/>
    <property type="project" value="InterPro"/>
</dbReference>
<dbReference type="SUPFAM" id="SSF51395">
    <property type="entry name" value="FMN-linked oxidoreductases"/>
    <property type="match status" value="2"/>
</dbReference>
<dbReference type="GO" id="GO:0005777">
    <property type="term" value="C:peroxisome"/>
    <property type="evidence" value="ECO:0007669"/>
    <property type="project" value="TreeGrafter"/>
</dbReference>
<comment type="similarity">
    <text evidence="2">Belongs to the NADH:flavin oxidoreductase/NADH oxidase family.</text>
</comment>
<dbReference type="Pfam" id="PF00724">
    <property type="entry name" value="Oxidored_FMN"/>
    <property type="match status" value="2"/>
</dbReference>
<organism evidence="8 9">
    <name type="scientific">Carnegiea gigantea</name>
    <dbReference type="NCBI Taxonomy" id="171969"/>
    <lineage>
        <taxon>Eukaryota</taxon>
        <taxon>Viridiplantae</taxon>
        <taxon>Streptophyta</taxon>
        <taxon>Embryophyta</taxon>
        <taxon>Tracheophyta</taxon>
        <taxon>Spermatophyta</taxon>
        <taxon>Magnoliopsida</taxon>
        <taxon>eudicotyledons</taxon>
        <taxon>Gunneridae</taxon>
        <taxon>Pentapetalae</taxon>
        <taxon>Caryophyllales</taxon>
        <taxon>Cactineae</taxon>
        <taxon>Cactaceae</taxon>
        <taxon>Cactoideae</taxon>
        <taxon>Echinocereeae</taxon>
        <taxon>Carnegiea</taxon>
    </lineage>
</organism>
<dbReference type="PANTHER" id="PTHR22893">
    <property type="entry name" value="NADH OXIDOREDUCTASE-RELATED"/>
    <property type="match status" value="1"/>
</dbReference>
<gene>
    <name evidence="8" type="ORF">Cgig2_007374</name>
</gene>
<dbReference type="InterPro" id="IPR013785">
    <property type="entry name" value="Aldolase_TIM"/>
</dbReference>
<proteinExistence type="inferred from homology"/>
<evidence type="ECO:0000313" key="8">
    <source>
        <dbReference type="EMBL" id="KAJ8451891.1"/>
    </source>
</evidence>
<dbReference type="InterPro" id="IPR045247">
    <property type="entry name" value="Oye-like"/>
</dbReference>
<dbReference type="GO" id="GO:0016629">
    <property type="term" value="F:12-oxophytodienoate reductase activity"/>
    <property type="evidence" value="ECO:0007669"/>
    <property type="project" value="TreeGrafter"/>
</dbReference>
<dbReference type="PANTHER" id="PTHR22893:SF112">
    <property type="entry name" value="12-OXOPHYTODIENOATE REDUCTASE 3"/>
    <property type="match status" value="1"/>
</dbReference>
<dbReference type="AlphaFoldDB" id="A0A9Q1QSE3"/>
<evidence type="ECO:0000256" key="3">
    <source>
        <dbReference type="ARBA" id="ARBA00022630"/>
    </source>
</evidence>
<keyword evidence="3" id="KW-0285">Flavoprotein</keyword>
<feature type="domain" description="NADH:flavin oxidoreductase/NADH oxidase N-terminal" evidence="7">
    <location>
        <begin position="1"/>
        <end position="139"/>
    </location>
</feature>